<evidence type="ECO:0000313" key="3">
    <source>
        <dbReference type="EMBL" id="MDL5030707.1"/>
    </source>
</evidence>
<dbReference type="Proteomes" id="UP001238603">
    <property type="component" value="Unassembled WGS sequence"/>
</dbReference>
<protein>
    <submittedName>
        <fullName evidence="3">DUF4397 domain-containing protein</fullName>
    </submittedName>
</protein>
<gene>
    <name evidence="3" type="ORF">QRD43_02215</name>
</gene>
<dbReference type="EMBL" id="JASVDS010000001">
    <property type="protein sequence ID" value="MDL5030707.1"/>
    <property type="molecule type" value="Genomic_DNA"/>
</dbReference>
<dbReference type="RefSeq" id="WP_285980838.1">
    <property type="nucleotide sequence ID" value="NZ_JASVDS010000001.1"/>
</dbReference>
<organism evidence="3 4">
    <name type="scientific">Roseateles subflavus</name>
    <dbReference type="NCBI Taxonomy" id="3053353"/>
    <lineage>
        <taxon>Bacteria</taxon>
        <taxon>Pseudomonadati</taxon>
        <taxon>Pseudomonadota</taxon>
        <taxon>Betaproteobacteria</taxon>
        <taxon>Burkholderiales</taxon>
        <taxon>Sphaerotilaceae</taxon>
        <taxon>Roseateles</taxon>
    </lineage>
</organism>
<evidence type="ECO:0000313" key="4">
    <source>
        <dbReference type="Proteomes" id="UP001238603"/>
    </source>
</evidence>
<sequence>MRFTRWASALAMIGTLALSACGSGGGGNDGNTNVRLLNASVGYSSLDLKVNDTKVNTGIGFGTVASYASISTGSNTSELLIGGTSTLLSTPALSNLIKDGNYTLIAFGNTGSMATRLLNESETEPASGSTKLLTLNLASDSGNVDVYVTAPGASLADATPTASTLIPGNGDAYRTLTAGTYQIRVTAAGSKTDLRLDIPSVTLDSTKVNTLVLTSATGGVMVNGLLLGQKGTVTKYENGLAKVRVISALPRSTAVTATLNGVASLTNAGSPAVSPNYADITVTNGVKVDWSVTTGSTTVAQPSKQIALDRSTVYGLLIWGDAAAPTLTPIKEDNALPSALNTAKVRILNGVAGLGNVALYVNASPVISSVAPGTLSDSYQANTTSEIQFDVRAGAPTVFTIKKTLTSGKVYTILLSGTPGAIQGDVIEP</sequence>
<accession>A0ABT7LCX8</accession>
<comment type="caution">
    <text evidence="3">The sequence shown here is derived from an EMBL/GenBank/DDBJ whole genome shotgun (WGS) entry which is preliminary data.</text>
</comment>
<reference evidence="3 4" key="1">
    <citation type="submission" date="2023-06" db="EMBL/GenBank/DDBJ databases">
        <title>Pelomonas sp. APW6 16S ribosomal RNA gene genome sequencing and assembly.</title>
        <authorList>
            <person name="Woo H."/>
        </authorList>
    </citation>
    <scope>NUCLEOTIDE SEQUENCE [LARGE SCALE GENOMIC DNA]</scope>
    <source>
        <strain evidence="3 4">APW6</strain>
    </source>
</reference>
<name>A0ABT7LCX8_9BURK</name>
<dbReference type="InterPro" id="IPR025510">
    <property type="entry name" value="DUF4397"/>
</dbReference>
<feature type="signal peptide" evidence="1">
    <location>
        <begin position="1"/>
        <end position="22"/>
    </location>
</feature>
<evidence type="ECO:0000259" key="2">
    <source>
        <dbReference type="Pfam" id="PF14344"/>
    </source>
</evidence>
<keyword evidence="1" id="KW-0732">Signal</keyword>
<dbReference type="PROSITE" id="PS51257">
    <property type="entry name" value="PROKAR_LIPOPROTEIN"/>
    <property type="match status" value="1"/>
</dbReference>
<feature type="domain" description="DUF4397" evidence="2">
    <location>
        <begin position="33"/>
        <end position="147"/>
    </location>
</feature>
<keyword evidence="4" id="KW-1185">Reference proteome</keyword>
<feature type="chain" id="PRO_5045683553" evidence="1">
    <location>
        <begin position="23"/>
        <end position="429"/>
    </location>
</feature>
<evidence type="ECO:0000256" key="1">
    <source>
        <dbReference type="SAM" id="SignalP"/>
    </source>
</evidence>
<proteinExistence type="predicted"/>
<dbReference type="Pfam" id="PF14344">
    <property type="entry name" value="DUF4397"/>
    <property type="match status" value="2"/>
</dbReference>
<feature type="domain" description="DUF4397" evidence="2">
    <location>
        <begin position="343"/>
        <end position="427"/>
    </location>
</feature>